<comment type="similarity">
    <text evidence="1">Belongs to the thioesterase family.</text>
</comment>
<dbReference type="PANTHER" id="PTHR11487:SF0">
    <property type="entry name" value="S-ACYL FATTY ACID SYNTHASE THIOESTERASE, MEDIUM CHAIN"/>
    <property type="match status" value="1"/>
</dbReference>
<accession>A0ABW3YNE5</accession>
<evidence type="ECO:0000313" key="3">
    <source>
        <dbReference type="EMBL" id="MFD1326116.1"/>
    </source>
</evidence>
<organism evidence="3 4">
    <name type="scientific">Micromonospora sonneratiae</name>
    <dbReference type="NCBI Taxonomy" id="1184706"/>
    <lineage>
        <taxon>Bacteria</taxon>
        <taxon>Bacillati</taxon>
        <taxon>Actinomycetota</taxon>
        <taxon>Actinomycetes</taxon>
        <taxon>Micromonosporales</taxon>
        <taxon>Micromonosporaceae</taxon>
        <taxon>Micromonospora</taxon>
    </lineage>
</organism>
<protein>
    <submittedName>
        <fullName evidence="3">Thioesterase II family protein</fullName>
    </submittedName>
</protein>
<dbReference type="PANTHER" id="PTHR11487">
    <property type="entry name" value="THIOESTERASE"/>
    <property type="match status" value="1"/>
</dbReference>
<reference evidence="4" key="1">
    <citation type="journal article" date="2019" name="Int. J. Syst. Evol. Microbiol.">
        <title>The Global Catalogue of Microorganisms (GCM) 10K type strain sequencing project: providing services to taxonomists for standard genome sequencing and annotation.</title>
        <authorList>
            <consortium name="The Broad Institute Genomics Platform"/>
            <consortium name="The Broad Institute Genome Sequencing Center for Infectious Disease"/>
            <person name="Wu L."/>
            <person name="Ma J."/>
        </authorList>
    </citation>
    <scope>NUCLEOTIDE SEQUENCE [LARGE SCALE GENOMIC DNA]</scope>
    <source>
        <strain evidence="4">JCM 31037</strain>
    </source>
</reference>
<comment type="caution">
    <text evidence="3">The sequence shown here is derived from an EMBL/GenBank/DDBJ whole genome shotgun (WGS) entry which is preliminary data.</text>
</comment>
<gene>
    <name evidence="3" type="ORF">ACFQ4H_34065</name>
</gene>
<dbReference type="RefSeq" id="WP_377579274.1">
    <property type="nucleotide sequence ID" value="NZ_JBHTMP010000120.1"/>
</dbReference>
<sequence>MSPNLVRLSEPGTTAVYLFPFAGASASSYWSWAELLPPGFEVSAVQLPGRQDRWQDPPYQQFADLVDDLADDIAAAAAGRPTVLVGHSMGAAIGYEVARQLQARAVATPALLAVSAAIAPHVAHDNMAVRQLSDPELIELAGQGGWLPTTVLQTPELLELVLPMLRADLELIDDYRYIPGLRLTCPISVLGGRQDPLVPTAALESWRELTEHRATVRTFDGGHHYLWDHEHEVASALLADLAAAEGTPR</sequence>
<evidence type="ECO:0000259" key="2">
    <source>
        <dbReference type="Pfam" id="PF00975"/>
    </source>
</evidence>
<evidence type="ECO:0000313" key="4">
    <source>
        <dbReference type="Proteomes" id="UP001597260"/>
    </source>
</evidence>
<feature type="domain" description="Thioesterase" evidence="2">
    <location>
        <begin position="16"/>
        <end position="238"/>
    </location>
</feature>
<evidence type="ECO:0000256" key="1">
    <source>
        <dbReference type="ARBA" id="ARBA00007169"/>
    </source>
</evidence>
<dbReference type="InterPro" id="IPR001031">
    <property type="entry name" value="Thioesterase"/>
</dbReference>
<dbReference type="SUPFAM" id="SSF53474">
    <property type="entry name" value="alpha/beta-Hydrolases"/>
    <property type="match status" value="1"/>
</dbReference>
<dbReference type="InterPro" id="IPR029058">
    <property type="entry name" value="AB_hydrolase_fold"/>
</dbReference>
<dbReference type="Pfam" id="PF00975">
    <property type="entry name" value="Thioesterase"/>
    <property type="match status" value="1"/>
</dbReference>
<dbReference type="Gene3D" id="3.40.50.1820">
    <property type="entry name" value="alpha/beta hydrolase"/>
    <property type="match status" value="1"/>
</dbReference>
<name>A0ABW3YNE5_9ACTN</name>
<dbReference type="InterPro" id="IPR012223">
    <property type="entry name" value="TEII"/>
</dbReference>
<dbReference type="EMBL" id="JBHTMP010000120">
    <property type="protein sequence ID" value="MFD1326116.1"/>
    <property type="molecule type" value="Genomic_DNA"/>
</dbReference>
<keyword evidence="4" id="KW-1185">Reference proteome</keyword>
<proteinExistence type="inferred from homology"/>
<dbReference type="Proteomes" id="UP001597260">
    <property type="component" value="Unassembled WGS sequence"/>
</dbReference>